<dbReference type="Pfam" id="PF03600">
    <property type="entry name" value="CitMHS"/>
    <property type="match status" value="1"/>
</dbReference>
<keyword evidence="4 6" id="KW-1133">Transmembrane helix</keyword>
<comment type="subcellular location">
    <subcellularLocation>
        <location evidence="1">Membrane</location>
        <topology evidence="1">Multi-pass membrane protein</topology>
    </subcellularLocation>
</comment>
<feature type="transmembrane region" description="Helical" evidence="6">
    <location>
        <begin position="274"/>
        <end position="290"/>
    </location>
</feature>
<feature type="transmembrane region" description="Helical" evidence="6">
    <location>
        <begin position="296"/>
        <end position="315"/>
    </location>
</feature>
<keyword evidence="5 6" id="KW-0472">Membrane</keyword>
<proteinExistence type="predicted"/>
<feature type="transmembrane region" description="Helical" evidence="6">
    <location>
        <begin position="140"/>
        <end position="158"/>
    </location>
</feature>
<feature type="transmembrane region" description="Helical" evidence="6">
    <location>
        <begin position="391"/>
        <end position="421"/>
    </location>
</feature>
<evidence type="ECO:0000256" key="2">
    <source>
        <dbReference type="ARBA" id="ARBA00022448"/>
    </source>
</evidence>
<dbReference type="InterPro" id="IPR004680">
    <property type="entry name" value="Cit_transptr-like_dom"/>
</dbReference>
<dbReference type="Proteomes" id="UP000244903">
    <property type="component" value="Chromosome"/>
</dbReference>
<name>A0AAD0JT65_9ACTN</name>
<dbReference type="PANTHER" id="PTHR10283">
    <property type="entry name" value="SOLUTE CARRIER FAMILY 13 MEMBER"/>
    <property type="match status" value="1"/>
</dbReference>
<dbReference type="RefSeq" id="WP_107748493.1">
    <property type="nucleotide sequence ID" value="NZ_CP015453.1"/>
</dbReference>
<evidence type="ECO:0000256" key="1">
    <source>
        <dbReference type="ARBA" id="ARBA00004141"/>
    </source>
</evidence>
<dbReference type="NCBIfam" id="TIGR00785">
    <property type="entry name" value="dass"/>
    <property type="match status" value="1"/>
</dbReference>
<dbReference type="PANTHER" id="PTHR10283:SF92">
    <property type="entry name" value="LOW-AFFINITY PHOSPHATE TRANSPORTER PHO91"/>
    <property type="match status" value="1"/>
</dbReference>
<feature type="domain" description="Citrate transporter-like" evidence="7">
    <location>
        <begin position="53"/>
        <end position="411"/>
    </location>
</feature>
<dbReference type="GO" id="GO:0005315">
    <property type="term" value="F:phosphate transmembrane transporter activity"/>
    <property type="evidence" value="ECO:0007669"/>
    <property type="project" value="TreeGrafter"/>
</dbReference>
<feature type="transmembrane region" description="Helical" evidence="6">
    <location>
        <begin position="98"/>
        <end position="119"/>
    </location>
</feature>
<evidence type="ECO:0000256" key="6">
    <source>
        <dbReference type="SAM" id="Phobius"/>
    </source>
</evidence>
<evidence type="ECO:0000259" key="7">
    <source>
        <dbReference type="Pfam" id="PF03600"/>
    </source>
</evidence>
<feature type="transmembrane region" description="Helical" evidence="6">
    <location>
        <begin position="358"/>
        <end position="379"/>
    </location>
</feature>
<accession>A0AAD0JT65</accession>
<keyword evidence="3 6" id="KW-0812">Transmembrane</keyword>
<evidence type="ECO:0000313" key="8">
    <source>
        <dbReference type="EMBL" id="AWH94966.1"/>
    </source>
</evidence>
<dbReference type="EMBL" id="CP015453">
    <property type="protein sequence ID" value="AWH94966.1"/>
    <property type="molecule type" value="Genomic_DNA"/>
</dbReference>
<dbReference type="GO" id="GO:0005886">
    <property type="term" value="C:plasma membrane"/>
    <property type="evidence" value="ECO:0007669"/>
    <property type="project" value="TreeGrafter"/>
</dbReference>
<reference evidence="8 9" key="1">
    <citation type="submission" date="2016-04" db="EMBL/GenBank/DDBJ databases">
        <title>Complete genome sequence of the haloalkaliphilic hydrocarbon-degrading bacterium Dietzia psychralcaliphila ILA-1T, isolated from a drain of a fish product-processing plant.</title>
        <authorList>
            <person name="Zhao J."/>
            <person name="Hu B."/>
            <person name="Geng S."/>
            <person name="Nie Y."/>
            <person name="Tang Y."/>
        </authorList>
    </citation>
    <scope>NUCLEOTIDE SEQUENCE [LARGE SCALE GENOMIC DNA]</scope>
    <source>
        <strain evidence="8 9">ILA-1</strain>
    </source>
</reference>
<dbReference type="InterPro" id="IPR001898">
    <property type="entry name" value="SLC13A/DASS"/>
</dbReference>
<gene>
    <name evidence="8" type="ORF">A6048_05110</name>
</gene>
<dbReference type="KEGG" id="dpc:A6048_05110"/>
<keyword evidence="9" id="KW-1185">Reference proteome</keyword>
<evidence type="ECO:0000313" key="9">
    <source>
        <dbReference type="Proteomes" id="UP000244903"/>
    </source>
</evidence>
<evidence type="ECO:0000256" key="5">
    <source>
        <dbReference type="ARBA" id="ARBA00023136"/>
    </source>
</evidence>
<organism evidence="8 9">
    <name type="scientific">Dietzia psychralcaliphila</name>
    <dbReference type="NCBI Taxonomy" id="139021"/>
    <lineage>
        <taxon>Bacteria</taxon>
        <taxon>Bacillati</taxon>
        <taxon>Actinomycetota</taxon>
        <taxon>Actinomycetes</taxon>
        <taxon>Mycobacteriales</taxon>
        <taxon>Dietziaceae</taxon>
        <taxon>Dietzia</taxon>
    </lineage>
</organism>
<sequence length="470" mass="48370">MSLLAAARGLPGTTLQRIGLTLAVLVPVAVLIADLPGLEPPAQRMLAVFSVAVILWVTEAIPLVATAVLVIFLQVLLISDEALVGFGDTAFEAPTAASIYATLAHPVIILFLGGFLLADGAAKYRLDRNLTAVMLRPFRGSLRLTVFGLMIITAVLSAFMSNTATTATMLAVLIPVLAVSPSPTARAGLALSIPVAATVGGLLTPVSSPPNAIAVGTLADQGIQITFVDWLLATGPLVLVLLAVAWAVLAVRYLDRGVAVDIDVHVDLDTRPRAVLFYVVAAVTVLLWLTEAAHGIPAATVAFLPVTVLLATSVMTGEDLRRLQWPVLWLVAGGIALGSGMAATGLDEWMIGLVDWAVMPGLAVTLGLLALALLLGTLISNSATANLLIPLAPGLAVTVGTDSVILAVGLAVVCGLGMALPVSTPPNAIAYATGELRTKDMAVIGLVVGAVGLVLVAFVMPTWWSLMGLT</sequence>
<protein>
    <submittedName>
        <fullName evidence="8">Transporter</fullName>
    </submittedName>
</protein>
<evidence type="ECO:0000256" key="4">
    <source>
        <dbReference type="ARBA" id="ARBA00022989"/>
    </source>
</evidence>
<feature type="transmembrane region" description="Helical" evidence="6">
    <location>
        <begin position="227"/>
        <end position="254"/>
    </location>
</feature>
<feature type="transmembrane region" description="Helical" evidence="6">
    <location>
        <begin position="45"/>
        <end position="78"/>
    </location>
</feature>
<feature type="transmembrane region" description="Helical" evidence="6">
    <location>
        <begin position="441"/>
        <end position="464"/>
    </location>
</feature>
<dbReference type="AlphaFoldDB" id="A0AAD0JT65"/>
<evidence type="ECO:0000256" key="3">
    <source>
        <dbReference type="ARBA" id="ARBA00022692"/>
    </source>
</evidence>
<feature type="transmembrane region" description="Helical" evidence="6">
    <location>
        <begin position="327"/>
        <end position="346"/>
    </location>
</feature>
<keyword evidence="2" id="KW-0813">Transport</keyword>
<feature type="transmembrane region" description="Helical" evidence="6">
    <location>
        <begin position="15"/>
        <end position="33"/>
    </location>
</feature>